<dbReference type="InterPro" id="IPR037607">
    <property type="entry name" value="DGK"/>
</dbReference>
<dbReference type="FunFam" id="1.25.40.20:FF:000204">
    <property type="entry name" value="Diacylglycerol kinase"/>
    <property type="match status" value="1"/>
</dbReference>
<comment type="catalytic activity">
    <reaction evidence="1 10">
        <text>a 1,2-diacyl-sn-glycerol + ATP = a 1,2-diacyl-sn-glycero-3-phosphate + ADP + H(+)</text>
        <dbReference type="Rhea" id="RHEA:10272"/>
        <dbReference type="ChEBI" id="CHEBI:15378"/>
        <dbReference type="ChEBI" id="CHEBI:17815"/>
        <dbReference type="ChEBI" id="CHEBI:30616"/>
        <dbReference type="ChEBI" id="CHEBI:58608"/>
        <dbReference type="ChEBI" id="CHEBI:456216"/>
        <dbReference type="EC" id="2.7.1.107"/>
    </reaction>
</comment>
<dbReference type="RefSeq" id="XP_047737865.1">
    <property type="nucleotide sequence ID" value="XM_047881909.1"/>
</dbReference>
<dbReference type="InterPro" id="IPR056383">
    <property type="entry name" value="DGKI-like_dom"/>
</dbReference>
<evidence type="ECO:0000256" key="7">
    <source>
        <dbReference type="ARBA" id="ARBA00022840"/>
    </source>
</evidence>
<dbReference type="SUPFAM" id="SSF111331">
    <property type="entry name" value="NAD kinase/diacylglycerol kinase-like"/>
    <property type="match status" value="1"/>
</dbReference>
<feature type="region of interest" description="Disordered" evidence="11">
    <location>
        <begin position="110"/>
        <end position="131"/>
    </location>
</feature>
<keyword evidence="6 10" id="KW-0418">Kinase</keyword>
<dbReference type="PANTHER" id="PTHR11255">
    <property type="entry name" value="DIACYLGLYCEROL KINASE"/>
    <property type="match status" value="1"/>
</dbReference>
<dbReference type="GO" id="GO:0007200">
    <property type="term" value="P:phospholipase C-activating G protein-coupled receptor signaling pathway"/>
    <property type="evidence" value="ECO:0007669"/>
    <property type="project" value="InterPro"/>
</dbReference>
<dbReference type="Gene3D" id="3.40.50.10330">
    <property type="entry name" value="Probable inorganic polyphosphate/atp-NAD kinase, domain 1"/>
    <property type="match status" value="1"/>
</dbReference>
<dbReference type="SMART" id="SM00109">
    <property type="entry name" value="C1"/>
    <property type="match status" value="2"/>
</dbReference>
<dbReference type="Pfam" id="PF00781">
    <property type="entry name" value="DAGK_cat"/>
    <property type="match status" value="1"/>
</dbReference>
<dbReference type="FunFam" id="2.60.200.40:FF:000012">
    <property type="entry name" value="Diacylglycerol kinase"/>
    <property type="match status" value="1"/>
</dbReference>
<feature type="region of interest" description="Disordered" evidence="11">
    <location>
        <begin position="42"/>
        <end position="91"/>
    </location>
</feature>
<dbReference type="OMA" id="NMIDNDK"/>
<feature type="domain" description="DAGKc" evidence="12">
    <location>
        <begin position="609"/>
        <end position="744"/>
    </location>
</feature>
<dbReference type="InterPro" id="IPR017438">
    <property type="entry name" value="ATP-NAD_kinase_N"/>
</dbReference>
<evidence type="ECO:0000256" key="9">
    <source>
        <dbReference type="PROSITE-ProRule" id="PRU00023"/>
    </source>
</evidence>
<dbReference type="InterPro" id="IPR000756">
    <property type="entry name" value="Diacylglycerol_kin_accessory"/>
</dbReference>
<dbReference type="SMART" id="SM00046">
    <property type="entry name" value="DAGKc"/>
    <property type="match status" value="1"/>
</dbReference>
<dbReference type="Pfam" id="PF23578">
    <property type="entry name" value="DGKI"/>
    <property type="match status" value="1"/>
</dbReference>
<comment type="similarity">
    <text evidence="2 10">Belongs to the eukaryotic diacylglycerol kinase family.</text>
</comment>
<dbReference type="PANTHER" id="PTHR11255:SF80">
    <property type="entry name" value="EYE-SPECIFIC DIACYLGLYCEROL KINASE"/>
    <property type="match status" value="1"/>
</dbReference>
<keyword evidence="5 10" id="KW-0547">Nucleotide-binding</keyword>
<evidence type="ECO:0000256" key="5">
    <source>
        <dbReference type="ARBA" id="ARBA00022741"/>
    </source>
</evidence>
<name>A0A979FNU7_HYAAZ</name>
<dbReference type="InterPro" id="IPR036770">
    <property type="entry name" value="Ankyrin_rpt-contain_sf"/>
</dbReference>
<dbReference type="InterPro" id="IPR002110">
    <property type="entry name" value="Ankyrin_rpt"/>
</dbReference>
<reference evidence="14" key="1">
    <citation type="submission" date="2025-08" db="UniProtKB">
        <authorList>
            <consortium name="RefSeq"/>
        </authorList>
    </citation>
    <scope>IDENTIFICATION</scope>
    <source>
        <tissue evidence="14">Whole organism</tissue>
    </source>
</reference>
<dbReference type="GeneID" id="108672996"/>
<protein>
    <recommendedName>
        <fullName evidence="10">Diacylglycerol kinase</fullName>
        <shortName evidence="10">DAG kinase</shortName>
        <ecNumber evidence="10">2.7.1.107</ecNumber>
    </recommendedName>
</protein>
<dbReference type="Gene3D" id="1.25.40.20">
    <property type="entry name" value="Ankyrin repeat-containing domain"/>
    <property type="match status" value="1"/>
</dbReference>
<evidence type="ECO:0000256" key="6">
    <source>
        <dbReference type="ARBA" id="ARBA00022777"/>
    </source>
</evidence>
<dbReference type="Pfam" id="PF12796">
    <property type="entry name" value="Ank_2"/>
    <property type="match status" value="1"/>
</dbReference>
<organism evidence="13 14">
    <name type="scientific">Hyalella azteca</name>
    <name type="common">Amphipod</name>
    <dbReference type="NCBI Taxonomy" id="294128"/>
    <lineage>
        <taxon>Eukaryota</taxon>
        <taxon>Metazoa</taxon>
        <taxon>Ecdysozoa</taxon>
        <taxon>Arthropoda</taxon>
        <taxon>Crustacea</taxon>
        <taxon>Multicrustacea</taxon>
        <taxon>Malacostraca</taxon>
        <taxon>Eumalacostraca</taxon>
        <taxon>Peracarida</taxon>
        <taxon>Amphipoda</taxon>
        <taxon>Senticaudata</taxon>
        <taxon>Talitrida</taxon>
        <taxon>Talitroidea</taxon>
        <taxon>Hyalellidae</taxon>
        <taxon>Hyalella</taxon>
    </lineage>
</organism>
<evidence type="ECO:0000256" key="2">
    <source>
        <dbReference type="ARBA" id="ARBA00009280"/>
    </source>
</evidence>
<evidence type="ECO:0000259" key="12">
    <source>
        <dbReference type="PROSITE" id="PS50146"/>
    </source>
</evidence>
<dbReference type="AlphaFoldDB" id="A0A979FNU7"/>
<dbReference type="PROSITE" id="PS50146">
    <property type="entry name" value="DAGK"/>
    <property type="match status" value="1"/>
</dbReference>
<dbReference type="PROSITE" id="PS50297">
    <property type="entry name" value="ANK_REP_REGION"/>
    <property type="match status" value="2"/>
</dbReference>
<feature type="region of interest" description="Disordered" evidence="11">
    <location>
        <begin position="572"/>
        <end position="595"/>
    </location>
</feature>
<dbReference type="InterPro" id="IPR016064">
    <property type="entry name" value="NAD/diacylglycerol_kinase_sf"/>
</dbReference>
<gene>
    <name evidence="14" type="primary">LOC108672996</name>
</gene>
<evidence type="ECO:0000313" key="13">
    <source>
        <dbReference type="Proteomes" id="UP000694843"/>
    </source>
</evidence>
<proteinExistence type="inferred from homology"/>
<dbReference type="OrthoDB" id="242257at2759"/>
<dbReference type="InterPro" id="IPR002219">
    <property type="entry name" value="PKC_DAG/PE"/>
</dbReference>
<keyword evidence="8 9" id="KW-0040">ANK repeat</keyword>
<evidence type="ECO:0000313" key="14">
    <source>
        <dbReference type="RefSeq" id="XP_047737865.1"/>
    </source>
</evidence>
<sequence length="1245" mass="135322">MNKLRHSLMRSRTPTGAEMKHQNSLEVPVPQVRSASFDEVQYKGRPRDPCHLMGTATKAMRPPHAGEGGGSSGVSVIGSQGTSLEVPGSSSTSSSFLLKVPYLVPKRSKSFDSGCGEDEDGGEVHPKRGMRTPSYDRAAHCIHCAYLEIIEKRRSSRLTFAFSDKSTSKEDDEADWENSSDDLNAVMGGIKVTLSPNSPSATSPTHEDDIAAPTLPRICRANSPKLERQPAIYCMPSMPADLSSQENSVDFSDGVESYHGSIGYLGSSSEYGDAESCAANFGDTENVSDVSSHVTYTGDVFLNVPTKLDRAVSLDMAFSSSYPTSFADSRGRQAQHSGSGIPRSISLEPPQALRSKSIDIELPTDSDDDYKVFLTASQTTKKAINSEVEICCEGGERRVIRATCDWQATAVNGDHLWCPTSASGDFCYVGEESCCKNGARLKCSACKIVAHTHCVPTLLEGVKFTCKPTFRDVGLRQYREHTTTHHHWVHRRNQKGKCKACNKGFQGKLLFGSKEIVAISCSWCKQAFHNREACFPISKLEETCSLGECCSMGLHSLKFKAQFVSFFRGSKDQGGDEAAGGGGPSAPPDEAQAPDKDVRTFAIKPIPNANVRPVLVFINPKSGGNQGAKLMQKFQWLLNPRQVFDLTQGGPRAGMEMFRKVPQLRVLACGGDGTVGWVLSVLDELAIDPPPAVAVLPLGTGNDLARALGWGGGYTDEPISKILCNISDGEVIHLDRWKLDVSPNPDAPPNEEGRDAPPLTVVNNYFSFGVDAHIALEFHEAREANPQKFNSRLRNKMFYGQAGGKDLLQRRWKDLCEMCTLECDGKDLTPLLKEHRVHALVFLNIPSYGSGTHPWNRSCGAEQRTDDGKIEVLGLTTYQMPLLQAGGHGTCLTQCTRARIVTTKTIPMQVDGEACRVNPAIIEISHLNKAPMVTKMKAKASGPRAPLQARLQVAVLGMKAYTQHHYDKEKLRLAATPLFQLDLDHDSDLEHVRRIINKKISDAGAPPLAEHWCFLDSCTAERFFRIDHGQEHLHFVTDVCSDELFLLNPDDDVPPASSSEGDVIPTQSVGDVAPQPSSDSPLSPSANCRLAADVVAGDVSNLLERHTENLIKAAKLGDLKAVKEVHQAGYSLLSIDARGQTALHHAARLGHRDVVRYLVAAAPPALLDLTDTERGQSALHLAAANGRRNVCCMLVAAGASLFLKDTDGHTPLSLARRADDQELAQYLESEGRRAASSAPDIETTV</sequence>
<feature type="repeat" description="ANK" evidence="9">
    <location>
        <begin position="1138"/>
        <end position="1159"/>
    </location>
</feature>
<dbReference type="GO" id="GO:0005886">
    <property type="term" value="C:plasma membrane"/>
    <property type="evidence" value="ECO:0007669"/>
    <property type="project" value="TreeGrafter"/>
</dbReference>
<dbReference type="FunFam" id="3.40.50.10330:FF:000002">
    <property type="entry name" value="Diacylglycerol kinase"/>
    <property type="match status" value="1"/>
</dbReference>
<dbReference type="GO" id="GO:0004143">
    <property type="term" value="F:ATP-dependent diacylglycerol kinase activity"/>
    <property type="evidence" value="ECO:0007669"/>
    <property type="project" value="UniProtKB-EC"/>
</dbReference>
<dbReference type="SMART" id="SM00045">
    <property type="entry name" value="DAGKa"/>
    <property type="match status" value="1"/>
</dbReference>
<dbReference type="CDD" id="cd20802">
    <property type="entry name" value="C1_DGK_typeIV_rpt1"/>
    <property type="match status" value="1"/>
</dbReference>
<feature type="compositionally biased region" description="Low complexity" evidence="11">
    <location>
        <begin position="1074"/>
        <end position="1084"/>
    </location>
</feature>
<evidence type="ECO:0000256" key="4">
    <source>
        <dbReference type="ARBA" id="ARBA00022737"/>
    </source>
</evidence>
<dbReference type="Proteomes" id="UP000694843">
    <property type="component" value="Unplaced"/>
</dbReference>
<dbReference type="Gene3D" id="2.60.200.40">
    <property type="match status" value="1"/>
</dbReference>
<keyword evidence="13" id="KW-1185">Reference proteome</keyword>
<evidence type="ECO:0000256" key="10">
    <source>
        <dbReference type="RuleBase" id="RU361128"/>
    </source>
</evidence>
<dbReference type="InterPro" id="IPR001206">
    <property type="entry name" value="Diacylglycerol_kinase_cat_dom"/>
</dbReference>
<feature type="region of interest" description="Disordered" evidence="11">
    <location>
        <begin position="1"/>
        <end position="23"/>
    </location>
</feature>
<keyword evidence="3 10" id="KW-0808">Transferase</keyword>
<evidence type="ECO:0000256" key="1">
    <source>
        <dbReference type="ARBA" id="ARBA00001383"/>
    </source>
</evidence>
<keyword evidence="7 10" id="KW-0067">ATP-binding</keyword>
<evidence type="ECO:0000256" key="8">
    <source>
        <dbReference type="ARBA" id="ARBA00023043"/>
    </source>
</evidence>
<feature type="repeat" description="ANK" evidence="9">
    <location>
        <begin position="1174"/>
        <end position="1206"/>
    </location>
</feature>
<evidence type="ECO:0000256" key="3">
    <source>
        <dbReference type="ARBA" id="ARBA00022679"/>
    </source>
</evidence>
<dbReference type="SMART" id="SM00248">
    <property type="entry name" value="ANK"/>
    <property type="match status" value="3"/>
</dbReference>
<dbReference type="SUPFAM" id="SSF48403">
    <property type="entry name" value="Ankyrin repeat"/>
    <property type="match status" value="1"/>
</dbReference>
<keyword evidence="4" id="KW-0677">Repeat</keyword>
<feature type="compositionally biased region" description="Polar residues" evidence="11">
    <location>
        <begin position="327"/>
        <end position="338"/>
    </location>
</feature>
<dbReference type="Pfam" id="PF00130">
    <property type="entry name" value="C1_1"/>
    <property type="match status" value="1"/>
</dbReference>
<evidence type="ECO:0000256" key="11">
    <source>
        <dbReference type="SAM" id="MobiDB-lite"/>
    </source>
</evidence>
<dbReference type="PROSITE" id="PS50088">
    <property type="entry name" value="ANK_REPEAT"/>
    <property type="match status" value="2"/>
</dbReference>
<feature type="compositionally biased region" description="Low complexity" evidence="11">
    <location>
        <begin position="73"/>
        <end position="91"/>
    </location>
</feature>
<dbReference type="GO" id="GO:0005524">
    <property type="term" value="F:ATP binding"/>
    <property type="evidence" value="ECO:0007669"/>
    <property type="project" value="UniProtKB-KW"/>
</dbReference>
<accession>A0A979FNU7</accession>
<dbReference type="EC" id="2.7.1.107" evidence="10"/>
<feature type="compositionally biased region" description="Polar residues" evidence="11">
    <location>
        <begin position="1056"/>
        <end position="1069"/>
    </location>
</feature>
<dbReference type="KEGG" id="hazt:108672996"/>
<dbReference type="Pfam" id="PF00609">
    <property type="entry name" value="DAGK_acc"/>
    <property type="match status" value="1"/>
</dbReference>
<dbReference type="CDD" id="cd20855">
    <property type="entry name" value="C1_DGK_typeIV_rpt2"/>
    <property type="match status" value="1"/>
</dbReference>
<feature type="region of interest" description="Disordered" evidence="11">
    <location>
        <begin position="1051"/>
        <end position="1084"/>
    </location>
</feature>
<feature type="region of interest" description="Disordered" evidence="11">
    <location>
        <begin position="327"/>
        <end position="346"/>
    </location>
</feature>